<organism evidence="1 2">
    <name type="scientific">Pseudohoeflea coraliihabitans</name>
    <dbReference type="NCBI Taxonomy" id="2860393"/>
    <lineage>
        <taxon>Bacteria</taxon>
        <taxon>Pseudomonadati</taxon>
        <taxon>Pseudomonadota</taxon>
        <taxon>Alphaproteobacteria</taxon>
        <taxon>Hyphomicrobiales</taxon>
        <taxon>Rhizobiaceae</taxon>
        <taxon>Pseudohoeflea</taxon>
    </lineage>
</organism>
<dbReference type="EMBL" id="JAHWQX010000001">
    <property type="protein sequence ID" value="MBW3095670.1"/>
    <property type="molecule type" value="Genomic_DNA"/>
</dbReference>
<sequence length="71" mass="7849">MNSITFHGVIKIELASSDDSNGKCKSLWVTSTDYLGHEQDTKISFFGETDALLALPRSEDFTEHSEPEAAE</sequence>
<reference evidence="1" key="1">
    <citation type="submission" date="2021-07" db="EMBL/GenBank/DDBJ databases">
        <title>Pseudohoeflea marina sp. nov. a polyhydroxyalcanoate-producing bacterium.</title>
        <authorList>
            <person name="Zheng W."/>
            <person name="Yu S."/>
            <person name="Huang Y."/>
        </authorList>
    </citation>
    <scope>NUCLEOTIDE SEQUENCE</scope>
    <source>
        <strain evidence="1">DP4N28-3</strain>
    </source>
</reference>
<proteinExistence type="predicted"/>
<protein>
    <submittedName>
        <fullName evidence="1">Uncharacterized protein</fullName>
    </submittedName>
</protein>
<gene>
    <name evidence="1" type="ORF">KY465_00090</name>
</gene>
<evidence type="ECO:0000313" key="1">
    <source>
        <dbReference type="EMBL" id="MBW3095670.1"/>
    </source>
</evidence>
<dbReference type="RefSeq" id="WP_219157047.1">
    <property type="nucleotide sequence ID" value="NZ_JAHWQX010000001.1"/>
</dbReference>
<comment type="caution">
    <text evidence="1">The sequence shown here is derived from an EMBL/GenBank/DDBJ whole genome shotgun (WGS) entry which is preliminary data.</text>
</comment>
<keyword evidence="2" id="KW-1185">Reference proteome</keyword>
<evidence type="ECO:0000313" key="2">
    <source>
        <dbReference type="Proteomes" id="UP001430804"/>
    </source>
</evidence>
<name>A0ABS6WKK3_9HYPH</name>
<accession>A0ABS6WKK3</accession>
<dbReference type="Proteomes" id="UP001430804">
    <property type="component" value="Unassembled WGS sequence"/>
</dbReference>